<reference evidence="2" key="1">
    <citation type="submission" date="2016-10" db="EMBL/GenBank/DDBJ databases">
        <authorList>
            <person name="Varghese N."/>
            <person name="Submissions S."/>
        </authorList>
    </citation>
    <scope>NUCLEOTIDE SEQUENCE [LARGE SCALE GENOMIC DNA]</scope>
    <source>
        <strain evidence="2">CGMCC 1.7062</strain>
    </source>
</reference>
<accession>A0A1H5YZH6</accession>
<dbReference type="Gene3D" id="3.40.50.2000">
    <property type="entry name" value="Glycogen Phosphorylase B"/>
    <property type="match status" value="1"/>
</dbReference>
<protein>
    <submittedName>
        <fullName evidence="1">Glycosyltransferase involved in cell wall bisynthesis</fullName>
    </submittedName>
</protein>
<dbReference type="Gene3D" id="3.40.50.11010">
    <property type="match status" value="1"/>
</dbReference>
<keyword evidence="1" id="KW-0808">Transferase</keyword>
<dbReference type="RefSeq" id="WP_103880571.1">
    <property type="nucleotide sequence ID" value="NZ_FNVG01000010.1"/>
</dbReference>
<dbReference type="OrthoDB" id="9769600at2"/>
<dbReference type="AlphaFoldDB" id="A0A1H5YZH6"/>
<name>A0A1H5YZH6_9VIBR</name>
<gene>
    <name evidence="1" type="ORF">SAMN04488244_110108</name>
</gene>
<keyword evidence="2" id="KW-1185">Reference proteome</keyword>
<proteinExistence type="predicted"/>
<dbReference type="Proteomes" id="UP000236721">
    <property type="component" value="Unassembled WGS sequence"/>
</dbReference>
<sequence length="373" mass="42197">MRDLIVFGEDYGALPSSTQHLVKRLSRHRKVLWVNSIGLRQPRFNQHDMIRAANKLLLRGKAAQLNMSKEPIPDSICVVNLYTIPAPKSQWARKVAAALMRYQLKPMIRKLALNNPIVWASLPTAADVCSSLGHHPIVYYCGDDFGALAGVDHKTVLEHEKRLVEQANLVITASHSLLSKFPEAKTNLLSHGVDCNQFATPTVRAADLPDRGRPVAGFYGSLSNWLDYELLNETILAMPHWDFVFIGQLELERFPIVNAENVTYLGPRAHSELASYSQHWTVSLLPFVLNEQIRACNPLKLKEYLAARSHVVTTDFPALAPYRRHVHIVRDKHSMVTTLERLAQNTHKLPEGLVDDESWDKRADILEQYLEAL</sequence>
<evidence type="ECO:0000313" key="1">
    <source>
        <dbReference type="EMBL" id="SEG29454.1"/>
    </source>
</evidence>
<dbReference type="GO" id="GO:0016740">
    <property type="term" value="F:transferase activity"/>
    <property type="evidence" value="ECO:0007669"/>
    <property type="project" value="UniProtKB-KW"/>
</dbReference>
<dbReference type="SUPFAM" id="SSF53756">
    <property type="entry name" value="UDP-Glycosyltransferase/glycogen phosphorylase"/>
    <property type="match status" value="1"/>
</dbReference>
<evidence type="ECO:0000313" key="2">
    <source>
        <dbReference type="Proteomes" id="UP000236721"/>
    </source>
</evidence>
<organism evidence="1 2">
    <name type="scientific">Vibrio hangzhouensis</name>
    <dbReference type="NCBI Taxonomy" id="462991"/>
    <lineage>
        <taxon>Bacteria</taxon>
        <taxon>Pseudomonadati</taxon>
        <taxon>Pseudomonadota</taxon>
        <taxon>Gammaproteobacteria</taxon>
        <taxon>Vibrionales</taxon>
        <taxon>Vibrionaceae</taxon>
        <taxon>Vibrio</taxon>
    </lineage>
</organism>
<dbReference type="EMBL" id="FNVG01000010">
    <property type="protein sequence ID" value="SEG29454.1"/>
    <property type="molecule type" value="Genomic_DNA"/>
</dbReference>